<accession>A0A3B0SCX5</accession>
<evidence type="ECO:0000256" key="2">
    <source>
        <dbReference type="SAM" id="Phobius"/>
    </source>
</evidence>
<evidence type="ECO:0000256" key="1">
    <source>
        <dbReference type="SAM" id="MobiDB-lite"/>
    </source>
</evidence>
<name>A0A3B0SCX5_9ZZZZ</name>
<keyword evidence="2" id="KW-1133">Transmembrane helix</keyword>
<protein>
    <submittedName>
        <fullName evidence="3">Uncharacterized protein</fullName>
    </submittedName>
</protein>
<organism evidence="3">
    <name type="scientific">hydrothermal vent metagenome</name>
    <dbReference type="NCBI Taxonomy" id="652676"/>
    <lineage>
        <taxon>unclassified sequences</taxon>
        <taxon>metagenomes</taxon>
        <taxon>ecological metagenomes</taxon>
    </lineage>
</organism>
<dbReference type="AlphaFoldDB" id="A0A3B0SCX5"/>
<sequence>MPGCRGMEASMIKEPDSNRSSSVSTPSRNAGGVFIALGGILGAVLGGFLGQPSIGLLVGLGLGVAIAFAIWLIER</sequence>
<gene>
    <name evidence="3" type="ORF">MNBD_ALPHA04-697</name>
</gene>
<keyword evidence="2" id="KW-0812">Transmembrane</keyword>
<proteinExistence type="predicted"/>
<evidence type="ECO:0000313" key="3">
    <source>
        <dbReference type="EMBL" id="VAW00462.1"/>
    </source>
</evidence>
<feature type="transmembrane region" description="Helical" evidence="2">
    <location>
        <begin position="54"/>
        <end position="73"/>
    </location>
</feature>
<dbReference type="EMBL" id="UOEF01000305">
    <property type="protein sequence ID" value="VAW00462.1"/>
    <property type="molecule type" value="Genomic_DNA"/>
</dbReference>
<feature type="transmembrane region" description="Helical" evidence="2">
    <location>
        <begin position="29"/>
        <end position="48"/>
    </location>
</feature>
<keyword evidence="2" id="KW-0472">Membrane</keyword>
<feature type="region of interest" description="Disordered" evidence="1">
    <location>
        <begin position="1"/>
        <end position="26"/>
    </location>
</feature>
<reference evidence="3" key="1">
    <citation type="submission" date="2018-06" db="EMBL/GenBank/DDBJ databases">
        <authorList>
            <person name="Zhirakovskaya E."/>
        </authorList>
    </citation>
    <scope>NUCLEOTIDE SEQUENCE</scope>
</reference>